<gene>
    <name evidence="2" type="ORF">SAMN04488050_11960</name>
</gene>
<dbReference type="InterPro" id="IPR006311">
    <property type="entry name" value="TAT_signal"/>
</dbReference>
<dbReference type="PANTHER" id="PTHR47495:SF2">
    <property type="entry name" value="ALDEHYDE DEHYDROGENASE"/>
    <property type="match status" value="1"/>
</dbReference>
<dbReference type="PANTHER" id="PTHR47495">
    <property type="entry name" value="ALDEHYDE DEHYDROGENASE"/>
    <property type="match status" value="1"/>
</dbReference>
<dbReference type="InterPro" id="IPR052516">
    <property type="entry name" value="N-heterocyclic_Hydroxylase"/>
</dbReference>
<sequence length="731" mass="77063">MGVIDQLARRLGQAPVNVSRRGFLAGSGALVLASALPLRPVRGQEAAAEAPAVEAFLELRSDGTALLRSPFIEGGQGIFTAMAQIVGEELDLAPENFSVEIAPAGGPFGIMGGYRLTGGSMSTRTGYPVMRQLGAAARAMLVEAAAREWCVEASELTTEPGVVVHEGSGRRAAYGDLAAAAMNLPVPAAPALKDPADFRWIGTALPRMDVRAKSTGQQNYAIDVEVEGMLLAALRHAPRLGLTPASVTNQAEIEAMRGVHSVQMLDGAVAVVAEKFWQARRAIDAAEIDWTEGEAQWPMPADFSSAAFRDTLAGATGEVVEVEAAGDAVGTLEAAETVIEATYDAPYVAHGQLEPPSATARFNEDGTLDLWMPCQAPEMFVGAAAAAAGLEASQINLHQQVLGGFFGRHFLYATANPFPQAIALAKAVGRPVKLIWTREEDFLRDAPRPLGLARFRGAVGPDGPTALQVEVVGEGPTQRWYQAPPGQDPSATEGISGKSYAIANTHIGQIFHANPAVIGYWRAVGHSMHDFMYEGFLDELAQAGGLDPFEMRLSMLSGSERHRRLLERVGELSGGWTPGPFEAEDGTTRARGVAMASPFGSEAAVIAEVSVDGGEVRVHQVWVALDPGQVVNPSTVEAQVQSAVALGTSQTLVEELVYENGEPTASNFDMYPILRPDQMPQVHTAIVESGAPMGGVGEPGLPAVGPAIVNAVATLTGQRIRSLPLSKHDFG</sequence>
<accession>A0A1I6WFN4</accession>
<dbReference type="Gene3D" id="3.30.365.10">
    <property type="entry name" value="Aldehyde oxidase/xanthine dehydrogenase, molybdopterin binding domain"/>
    <property type="match status" value="4"/>
</dbReference>
<protein>
    <submittedName>
        <fullName evidence="2">Isoquinoline 1-oxidoreductase, beta subunit</fullName>
    </submittedName>
</protein>
<dbReference type="InterPro" id="IPR046867">
    <property type="entry name" value="AldOxase/xan_DH_MoCoBD2"/>
</dbReference>
<dbReference type="OrthoDB" id="9767994at2"/>
<dbReference type="SUPFAM" id="SSF54665">
    <property type="entry name" value="CO dehydrogenase molybdoprotein N-domain-like"/>
    <property type="match status" value="1"/>
</dbReference>
<dbReference type="PROSITE" id="PS51318">
    <property type="entry name" value="TAT"/>
    <property type="match status" value="1"/>
</dbReference>
<dbReference type="SMART" id="SM01008">
    <property type="entry name" value="Ald_Xan_dh_C"/>
    <property type="match status" value="1"/>
</dbReference>
<feature type="domain" description="Aldehyde oxidase/xanthine dehydrogenase a/b hammerhead" evidence="1">
    <location>
        <begin position="215"/>
        <end position="294"/>
    </location>
</feature>
<organism evidence="2 3">
    <name type="scientific">Alloyangia pacifica</name>
    <dbReference type="NCBI Taxonomy" id="311180"/>
    <lineage>
        <taxon>Bacteria</taxon>
        <taxon>Pseudomonadati</taxon>
        <taxon>Pseudomonadota</taxon>
        <taxon>Alphaproteobacteria</taxon>
        <taxon>Rhodobacterales</taxon>
        <taxon>Roseobacteraceae</taxon>
        <taxon>Alloyangia</taxon>
    </lineage>
</organism>
<dbReference type="Proteomes" id="UP000199392">
    <property type="component" value="Unassembled WGS sequence"/>
</dbReference>
<dbReference type="GO" id="GO:0016491">
    <property type="term" value="F:oxidoreductase activity"/>
    <property type="evidence" value="ECO:0007669"/>
    <property type="project" value="InterPro"/>
</dbReference>
<dbReference type="Pfam" id="PF02738">
    <property type="entry name" value="MoCoBD_1"/>
    <property type="match status" value="1"/>
</dbReference>
<dbReference type="Pfam" id="PF20256">
    <property type="entry name" value="MoCoBD_2"/>
    <property type="match status" value="2"/>
</dbReference>
<dbReference type="AlphaFoldDB" id="A0A1I6WFN4"/>
<dbReference type="RefSeq" id="WP_092430576.1">
    <property type="nucleotide sequence ID" value="NZ_FNCL01000020.1"/>
</dbReference>
<dbReference type="SUPFAM" id="SSF56003">
    <property type="entry name" value="Molybdenum cofactor-binding domain"/>
    <property type="match status" value="2"/>
</dbReference>
<keyword evidence="3" id="KW-1185">Reference proteome</keyword>
<dbReference type="EMBL" id="FOZW01000019">
    <property type="protein sequence ID" value="SFT24551.1"/>
    <property type="molecule type" value="Genomic_DNA"/>
</dbReference>
<dbReference type="Gene3D" id="3.90.1170.50">
    <property type="entry name" value="Aldehyde oxidase/xanthine dehydrogenase, a/b hammerhead"/>
    <property type="match status" value="1"/>
</dbReference>
<evidence type="ECO:0000313" key="2">
    <source>
        <dbReference type="EMBL" id="SFT24551.1"/>
    </source>
</evidence>
<evidence type="ECO:0000259" key="1">
    <source>
        <dbReference type="SMART" id="SM01008"/>
    </source>
</evidence>
<name>A0A1I6WFN4_9RHOB</name>
<evidence type="ECO:0000313" key="3">
    <source>
        <dbReference type="Proteomes" id="UP000199392"/>
    </source>
</evidence>
<dbReference type="PIRSF" id="PIRSF036389">
    <property type="entry name" value="IOR_B"/>
    <property type="match status" value="1"/>
</dbReference>
<dbReference type="InterPro" id="IPR012368">
    <property type="entry name" value="OxRdtase_Mopterin-bd_su_IorB"/>
</dbReference>
<dbReference type="STRING" id="311180.SAMN04488050_11960"/>
<dbReference type="InterPro" id="IPR036856">
    <property type="entry name" value="Ald_Oxase/Xan_DH_a/b_sf"/>
</dbReference>
<dbReference type="InterPro" id="IPR008274">
    <property type="entry name" value="AldOxase/xan_DH_MoCoBD1"/>
</dbReference>
<dbReference type="InterPro" id="IPR037165">
    <property type="entry name" value="AldOxase/xan_DH_Mopterin-bd_sf"/>
</dbReference>
<reference evidence="3" key="1">
    <citation type="submission" date="2016-10" db="EMBL/GenBank/DDBJ databases">
        <authorList>
            <person name="Varghese N."/>
            <person name="Submissions S."/>
        </authorList>
    </citation>
    <scope>NUCLEOTIDE SEQUENCE [LARGE SCALE GENOMIC DNA]</scope>
    <source>
        <strain evidence="3">DSM 26894</strain>
    </source>
</reference>
<proteinExistence type="predicted"/>
<dbReference type="InterPro" id="IPR000674">
    <property type="entry name" value="Ald_Oxase/Xan_DH_a/b"/>
</dbReference>